<dbReference type="EMBL" id="LNYL01000050">
    <property type="protein sequence ID" value="KTD24556.1"/>
    <property type="molecule type" value="Genomic_DNA"/>
</dbReference>
<dbReference type="InterPro" id="IPR014746">
    <property type="entry name" value="Gln_synth/guanido_kin_cat_dom"/>
</dbReference>
<protein>
    <submittedName>
        <fullName evidence="1">Carboxylate-amine ligase YbdK</fullName>
    </submittedName>
</protein>
<gene>
    <name evidence="1" type="primary">ybdK</name>
    <name evidence="1" type="ORF">Lmac_2643</name>
</gene>
<dbReference type="InterPro" id="IPR006336">
    <property type="entry name" value="GCS2"/>
</dbReference>
<dbReference type="PANTHER" id="PTHR36510:SF3">
    <property type="entry name" value="CONSERVED PROTEIN"/>
    <property type="match status" value="1"/>
</dbReference>
<dbReference type="AlphaFoldDB" id="A0A0W0VWR4"/>
<dbReference type="Pfam" id="PF04107">
    <property type="entry name" value="GCS2"/>
    <property type="match status" value="1"/>
</dbReference>
<sequence length="478" mass="55530">MTYHKELHSPKSKVDYQAFDRHLFEETRLLEEWFIEQYFMERELAIGAEIEFFILDKAFSPLPENLAFIDRVNRPFLIPEVGASHLEINTSHFSLYGDCFSSLHKNILELWNHCLHTAGECNSYLALIGSLPTATEKAHHPEFMTNKQRYQILSSCIAKHCKGKISKIHIEGPKGETLTIKPKSLAINGLISAFQMHIQIGLSQSVQYYNVAQAIAGPVLAISANSPFLLGHQLWSETRIASFDQSMTLHLFDRDRGFKCCLFGTNYLRNSFFELFDQNYQYFPRLLPEVFPEFTPEMMIHVRRQNGVVYRWNRPVIDFSPNLKPHLRIEHRGPPSGPTIIDMMANAAFFYGLLHYFSIQSVPIDYLLPFHAARRNFFNAARFGLQAKFKWFANREMHAITLLEELLPLAYKGLEALGISTDDINDYLGIIKQRVKLKTNGSQWQINFIEKYGKNFYNMMTSYLENQYQERPVSEWKI</sequence>
<comment type="caution">
    <text evidence="1">The sequence shown here is derived from an EMBL/GenBank/DDBJ whole genome shotgun (WGS) entry which is preliminary data.</text>
</comment>
<dbReference type="PATRIC" id="fig|466.6.peg.2819"/>
<dbReference type="Gene3D" id="3.30.590.20">
    <property type="match status" value="1"/>
</dbReference>
<name>A0A0W0VWR4_9GAMM</name>
<dbReference type="RefSeq" id="WP_058453332.1">
    <property type="nucleotide sequence ID" value="NZ_CAAAIB010000002.1"/>
</dbReference>
<dbReference type="Proteomes" id="UP000054908">
    <property type="component" value="Unassembled WGS sequence"/>
</dbReference>
<dbReference type="OrthoDB" id="240589at2"/>
<dbReference type="InterPro" id="IPR050141">
    <property type="entry name" value="GCL_type2/YbdK_subfam"/>
</dbReference>
<reference evidence="1 2" key="1">
    <citation type="submission" date="2015-11" db="EMBL/GenBank/DDBJ databases">
        <title>Genomic analysis of 38 Legionella species identifies large and diverse effector repertoires.</title>
        <authorList>
            <person name="Burstein D."/>
            <person name="Amaro F."/>
            <person name="Zusman T."/>
            <person name="Lifshitz Z."/>
            <person name="Cohen O."/>
            <person name="Gilbert J.A."/>
            <person name="Pupko T."/>
            <person name="Shuman H.A."/>
            <person name="Segal G."/>
        </authorList>
    </citation>
    <scope>NUCLEOTIDE SEQUENCE [LARGE SCALE GENOMIC DNA]</scope>
    <source>
        <strain evidence="1 2">PX-1-G2-E2</strain>
    </source>
</reference>
<organism evidence="1 2">
    <name type="scientific">Legionella maceachernii</name>
    <dbReference type="NCBI Taxonomy" id="466"/>
    <lineage>
        <taxon>Bacteria</taxon>
        <taxon>Pseudomonadati</taxon>
        <taxon>Pseudomonadota</taxon>
        <taxon>Gammaproteobacteria</taxon>
        <taxon>Legionellales</taxon>
        <taxon>Legionellaceae</taxon>
        <taxon>Legionella</taxon>
    </lineage>
</organism>
<dbReference type="SUPFAM" id="SSF55931">
    <property type="entry name" value="Glutamine synthetase/guanido kinase"/>
    <property type="match status" value="1"/>
</dbReference>
<evidence type="ECO:0000313" key="2">
    <source>
        <dbReference type="Proteomes" id="UP000054908"/>
    </source>
</evidence>
<keyword evidence="2" id="KW-1185">Reference proteome</keyword>
<evidence type="ECO:0000313" key="1">
    <source>
        <dbReference type="EMBL" id="KTD24556.1"/>
    </source>
</evidence>
<dbReference type="GO" id="GO:0016879">
    <property type="term" value="F:ligase activity, forming carbon-nitrogen bonds"/>
    <property type="evidence" value="ECO:0007669"/>
    <property type="project" value="TreeGrafter"/>
</dbReference>
<dbReference type="PANTHER" id="PTHR36510">
    <property type="entry name" value="GLUTAMATE--CYSTEINE LIGASE 2-RELATED"/>
    <property type="match status" value="1"/>
</dbReference>
<proteinExistence type="predicted"/>
<accession>A0A0W0VWR4</accession>
<dbReference type="STRING" id="466.Lmac_2643"/>
<keyword evidence="1" id="KW-0436">Ligase</keyword>